<evidence type="ECO:0000313" key="3">
    <source>
        <dbReference type="Proteomes" id="UP000569914"/>
    </source>
</evidence>
<proteinExistence type="predicted"/>
<protein>
    <submittedName>
        <fullName evidence="2">Uncharacterized protein</fullName>
    </submittedName>
</protein>
<dbReference type="AlphaFoldDB" id="A0A7Y9L8Y0"/>
<sequence>MTPTDMDDVRELPQAAPPSPLRRWTIRMIIVVVASALVMIIPGPIFRAVHSSAARKLVDEVATGRPELLAKQDEFRSPLADLGVPARTWTQVSCWLSPRYSDGDGEQDVVMFYRQQCSLVAYEIYPSPGAGGAEVVAAQLGGNTAGTPTCSEILFDVLMPDYGASRPSEYAAALWWVDPGGEPPVDQPDRCAVPTPDDPGAARVTPGVDRPVTAETFVVYQVRSPVNSVDVGCERRLPWIFACAAEPPGFPVL</sequence>
<evidence type="ECO:0000313" key="2">
    <source>
        <dbReference type="EMBL" id="NYE71219.1"/>
    </source>
</evidence>
<evidence type="ECO:0000256" key="1">
    <source>
        <dbReference type="SAM" id="Phobius"/>
    </source>
</evidence>
<accession>A0A7Y9L8Y0</accession>
<keyword evidence="1" id="KW-1133">Transmembrane helix</keyword>
<dbReference type="RefSeq" id="WP_218871259.1">
    <property type="nucleotide sequence ID" value="NZ_JACCBU010000001.1"/>
</dbReference>
<keyword evidence="3" id="KW-1185">Reference proteome</keyword>
<name>A0A7Y9L8Y0_9ACTN</name>
<keyword evidence="1" id="KW-0472">Membrane</keyword>
<keyword evidence="1" id="KW-0812">Transmembrane</keyword>
<comment type="caution">
    <text evidence="2">The sequence shown here is derived from an EMBL/GenBank/DDBJ whole genome shotgun (WGS) entry which is preliminary data.</text>
</comment>
<organism evidence="2 3">
    <name type="scientific">Microlunatus parietis</name>
    <dbReference type="NCBI Taxonomy" id="682979"/>
    <lineage>
        <taxon>Bacteria</taxon>
        <taxon>Bacillati</taxon>
        <taxon>Actinomycetota</taxon>
        <taxon>Actinomycetes</taxon>
        <taxon>Propionibacteriales</taxon>
        <taxon>Propionibacteriaceae</taxon>
        <taxon>Microlunatus</taxon>
    </lineage>
</organism>
<reference evidence="2 3" key="1">
    <citation type="submission" date="2020-07" db="EMBL/GenBank/DDBJ databases">
        <title>Sequencing the genomes of 1000 actinobacteria strains.</title>
        <authorList>
            <person name="Klenk H.-P."/>
        </authorList>
    </citation>
    <scope>NUCLEOTIDE SEQUENCE [LARGE SCALE GENOMIC DNA]</scope>
    <source>
        <strain evidence="2 3">DSM 22083</strain>
    </source>
</reference>
<feature type="transmembrane region" description="Helical" evidence="1">
    <location>
        <begin position="24"/>
        <end position="46"/>
    </location>
</feature>
<dbReference type="Proteomes" id="UP000569914">
    <property type="component" value="Unassembled WGS sequence"/>
</dbReference>
<gene>
    <name evidence="2" type="ORF">BKA15_002548</name>
</gene>
<dbReference type="EMBL" id="JACCBU010000001">
    <property type="protein sequence ID" value="NYE71219.1"/>
    <property type="molecule type" value="Genomic_DNA"/>
</dbReference>